<sequence>MRVPLEPHYGFTIPSIHDDTTLDCRIYHPDIFDNVTRGDTRESLWRKRGIVMAHPYAPMGGSYDDRVVGIVVDEMLKAGYIVGTFNFRGAHGSKHKGRTSWSGRPELDDYASFAACFMQYMSLIRPFPEPNAKFAPEQSSARQAREKSSTVLSDKAPLVVLGGYSYGSLILKHLPPVPSILQRFSNPLAGSAADEVLLRAQKMADQSNLEWINHARDAERNKRAKKHEYRPSLTIGGEETSPDKRRSSREVQRSLDIPRGLDIGQRLRSLSHRGRRHENSVESLDQAEVNVAIPEVRYLLVSPLTPPISTLAAPALSQKPWSRSEDTTSIIGKFVSLAIYGDQDIFASAKKIRDWSDHLRAQYGPTFSSVEITGAGHFWVEQGVEKQLRTALKKWSNEISSGRTERSKSQDAVPDLHV</sequence>
<evidence type="ECO:0000313" key="2">
    <source>
        <dbReference type="Proteomes" id="UP001153331"/>
    </source>
</evidence>
<name>A0ACC2IMW1_9PLEO</name>
<comment type="caution">
    <text evidence="1">The sequence shown here is derived from an EMBL/GenBank/DDBJ whole genome shotgun (WGS) entry which is preliminary data.</text>
</comment>
<dbReference type="EMBL" id="JAPHNI010000090">
    <property type="protein sequence ID" value="KAJ8116536.1"/>
    <property type="molecule type" value="Genomic_DNA"/>
</dbReference>
<evidence type="ECO:0000313" key="1">
    <source>
        <dbReference type="EMBL" id="KAJ8116536.1"/>
    </source>
</evidence>
<protein>
    <submittedName>
        <fullName evidence="1">Uncharacterized protein</fullName>
    </submittedName>
</protein>
<gene>
    <name evidence="1" type="ORF">OPT61_g2054</name>
</gene>
<dbReference type="Proteomes" id="UP001153331">
    <property type="component" value="Unassembled WGS sequence"/>
</dbReference>
<accession>A0ACC2IMW1</accession>
<organism evidence="1 2">
    <name type="scientific">Boeremia exigua</name>
    <dbReference type="NCBI Taxonomy" id="749465"/>
    <lineage>
        <taxon>Eukaryota</taxon>
        <taxon>Fungi</taxon>
        <taxon>Dikarya</taxon>
        <taxon>Ascomycota</taxon>
        <taxon>Pezizomycotina</taxon>
        <taxon>Dothideomycetes</taxon>
        <taxon>Pleosporomycetidae</taxon>
        <taxon>Pleosporales</taxon>
        <taxon>Pleosporineae</taxon>
        <taxon>Didymellaceae</taxon>
        <taxon>Boeremia</taxon>
    </lineage>
</organism>
<reference evidence="1" key="1">
    <citation type="submission" date="2022-11" db="EMBL/GenBank/DDBJ databases">
        <title>Genome Sequence of Boeremia exigua.</title>
        <authorList>
            <person name="Buettner E."/>
        </authorList>
    </citation>
    <scope>NUCLEOTIDE SEQUENCE</scope>
    <source>
        <strain evidence="1">CU02</strain>
    </source>
</reference>
<keyword evidence="2" id="KW-1185">Reference proteome</keyword>
<proteinExistence type="predicted"/>